<dbReference type="PANTHER" id="PTHR14379">
    <property type="entry name" value="LIMKAIN B LKAP"/>
    <property type="match status" value="1"/>
</dbReference>
<gene>
    <name evidence="2" type="ORF">HDU87_008034</name>
</gene>
<dbReference type="PANTHER" id="PTHR14379:SF3">
    <property type="entry name" value="MEIOSIS REGULATOR AND MRNA STABILITY FACTOR 1"/>
    <property type="match status" value="1"/>
</dbReference>
<accession>A0AAD5TP39</accession>
<protein>
    <recommendedName>
        <fullName evidence="1">NYN domain-containing protein</fullName>
    </recommendedName>
</protein>
<evidence type="ECO:0000313" key="2">
    <source>
        <dbReference type="EMBL" id="KAJ3182695.1"/>
    </source>
</evidence>
<dbReference type="GO" id="GO:0010468">
    <property type="term" value="P:regulation of gene expression"/>
    <property type="evidence" value="ECO:0007669"/>
    <property type="project" value="InterPro"/>
</dbReference>
<dbReference type="InterPro" id="IPR021139">
    <property type="entry name" value="NYN"/>
</dbReference>
<feature type="domain" description="NYN" evidence="1">
    <location>
        <begin position="3"/>
        <end position="139"/>
    </location>
</feature>
<dbReference type="AlphaFoldDB" id="A0AAD5TP39"/>
<dbReference type="CDD" id="cd10910">
    <property type="entry name" value="PIN_limkain_b1_N_like"/>
    <property type="match status" value="1"/>
</dbReference>
<dbReference type="Gene3D" id="3.40.50.1010">
    <property type="entry name" value="5'-nuclease"/>
    <property type="match status" value="1"/>
</dbReference>
<evidence type="ECO:0000313" key="3">
    <source>
        <dbReference type="Proteomes" id="UP001212152"/>
    </source>
</evidence>
<keyword evidence="3" id="KW-1185">Reference proteome</keyword>
<dbReference type="Pfam" id="PF01936">
    <property type="entry name" value="NYN"/>
    <property type="match status" value="1"/>
</dbReference>
<proteinExistence type="predicted"/>
<dbReference type="GO" id="GO:0005777">
    <property type="term" value="C:peroxisome"/>
    <property type="evidence" value="ECO:0007669"/>
    <property type="project" value="InterPro"/>
</dbReference>
<dbReference type="GO" id="GO:0004540">
    <property type="term" value="F:RNA nuclease activity"/>
    <property type="evidence" value="ECO:0007669"/>
    <property type="project" value="InterPro"/>
</dbReference>
<name>A0AAD5TP39_9FUNG</name>
<evidence type="ECO:0000259" key="1">
    <source>
        <dbReference type="Pfam" id="PF01936"/>
    </source>
</evidence>
<organism evidence="2 3">
    <name type="scientific">Geranomyces variabilis</name>
    <dbReference type="NCBI Taxonomy" id="109894"/>
    <lineage>
        <taxon>Eukaryota</taxon>
        <taxon>Fungi</taxon>
        <taxon>Fungi incertae sedis</taxon>
        <taxon>Chytridiomycota</taxon>
        <taxon>Chytridiomycota incertae sedis</taxon>
        <taxon>Chytridiomycetes</taxon>
        <taxon>Spizellomycetales</taxon>
        <taxon>Powellomycetaceae</taxon>
        <taxon>Geranomyces</taxon>
    </lineage>
</organism>
<comment type="caution">
    <text evidence="2">The sequence shown here is derived from an EMBL/GenBank/DDBJ whole genome shotgun (WGS) entry which is preliminary data.</text>
</comment>
<dbReference type="InterPro" id="IPR024768">
    <property type="entry name" value="Marf1"/>
</dbReference>
<dbReference type="Proteomes" id="UP001212152">
    <property type="component" value="Unassembled WGS sequence"/>
</dbReference>
<dbReference type="EMBL" id="JADGJQ010000008">
    <property type="protein sequence ID" value="KAJ3182695.1"/>
    <property type="molecule type" value="Genomic_DNA"/>
</dbReference>
<dbReference type="GO" id="GO:1905762">
    <property type="term" value="F:CCR4-NOT complex binding"/>
    <property type="evidence" value="ECO:0007669"/>
    <property type="project" value="TreeGrafter"/>
</dbReference>
<sequence>MVKVGVFWDYENCQPPKGMSGERVVAGIRESLRDCGHIVQFKSYLEVSAMKGADLHAELTMAGVSLVLCPPQGKKETADSMIVADMMAFCLDHPAPAIIVLISGDGDFAYPLSRMNDRQYTILLIINNETAVETLRNPAIDVIDWRQLLDGGELRHRNGYFSGNPISTK</sequence>
<reference evidence="2" key="1">
    <citation type="submission" date="2020-05" db="EMBL/GenBank/DDBJ databases">
        <title>Phylogenomic resolution of chytrid fungi.</title>
        <authorList>
            <person name="Stajich J.E."/>
            <person name="Amses K."/>
            <person name="Simmons R."/>
            <person name="Seto K."/>
            <person name="Myers J."/>
            <person name="Bonds A."/>
            <person name="Quandt C.A."/>
            <person name="Barry K."/>
            <person name="Liu P."/>
            <person name="Grigoriev I."/>
            <person name="Longcore J.E."/>
            <person name="James T.Y."/>
        </authorList>
    </citation>
    <scope>NUCLEOTIDE SEQUENCE</scope>
    <source>
        <strain evidence="2">JEL0379</strain>
    </source>
</reference>